<comment type="caution">
    <text evidence="4">The sequence shown here is derived from an EMBL/GenBank/DDBJ whole genome shotgun (WGS) entry which is preliminary data.</text>
</comment>
<protein>
    <submittedName>
        <fullName evidence="4">Potassium channel protein</fullName>
    </submittedName>
</protein>
<reference evidence="4 5" key="1">
    <citation type="submission" date="2019-03" db="EMBL/GenBank/DDBJ databases">
        <title>Paracraurococcus aquatilis NE82 genome sequence.</title>
        <authorList>
            <person name="Zhao Y."/>
            <person name="Du Z."/>
        </authorList>
    </citation>
    <scope>NUCLEOTIDE SEQUENCE [LARGE SCALE GENOMIC DNA]</scope>
    <source>
        <strain evidence="4 5">NE82</strain>
    </source>
</reference>
<name>A0A4R4DZ61_9PROT</name>
<dbReference type="SUPFAM" id="SSF81324">
    <property type="entry name" value="Voltage-gated potassium channels"/>
    <property type="match status" value="1"/>
</dbReference>
<evidence type="ECO:0000256" key="2">
    <source>
        <dbReference type="SAM" id="Phobius"/>
    </source>
</evidence>
<dbReference type="AlphaFoldDB" id="A0A4R4DZ61"/>
<gene>
    <name evidence="4" type="ORF">EXY23_00810</name>
</gene>
<keyword evidence="2" id="KW-1133">Transmembrane helix</keyword>
<feature type="domain" description="Potassium channel" evidence="3">
    <location>
        <begin position="48"/>
        <end position="124"/>
    </location>
</feature>
<dbReference type="Gene3D" id="1.10.287.70">
    <property type="match status" value="1"/>
</dbReference>
<feature type="transmembrane region" description="Helical" evidence="2">
    <location>
        <begin position="6"/>
        <end position="29"/>
    </location>
</feature>
<proteinExistence type="predicted"/>
<evidence type="ECO:0000259" key="3">
    <source>
        <dbReference type="Pfam" id="PF07885"/>
    </source>
</evidence>
<organism evidence="4 5">
    <name type="scientific">Roseicella aquatilis</name>
    <dbReference type="NCBI Taxonomy" id="2527868"/>
    <lineage>
        <taxon>Bacteria</taxon>
        <taxon>Pseudomonadati</taxon>
        <taxon>Pseudomonadota</taxon>
        <taxon>Alphaproteobacteria</taxon>
        <taxon>Acetobacterales</taxon>
        <taxon>Roseomonadaceae</taxon>
        <taxon>Roseicella</taxon>
    </lineage>
</organism>
<dbReference type="OrthoDB" id="2974133at2"/>
<dbReference type="EMBL" id="SKBM01000001">
    <property type="protein sequence ID" value="TCZ66686.1"/>
    <property type="molecule type" value="Genomic_DNA"/>
</dbReference>
<keyword evidence="2" id="KW-0472">Membrane</keyword>
<keyword evidence="4" id="KW-0407">Ion channel</keyword>
<keyword evidence="2" id="KW-0812">Transmembrane</keyword>
<feature type="transmembrane region" description="Helical" evidence="2">
    <location>
        <begin position="107"/>
        <end position="127"/>
    </location>
</feature>
<keyword evidence="4" id="KW-0406">Ion transport</keyword>
<sequence length="187" mass="19470">MAAIALISAIAVADVVRLLVDIAVIFRAVTLRLSRLAVPIAAFSSLWALLVVIFGCVYRIADGLSAGPLFHGPAGPARLGFSDALHFSVVTLSSVGYGDIQPVDDGIRVLASIEMLFAQLLLLFGFYEIMRGSRAGAMDPPREVPRDAPREPVLETGGASRSSHHGLGAGEAGQAAPQARRPGGAGE</sequence>
<keyword evidence="5" id="KW-1185">Reference proteome</keyword>
<accession>A0A4R4DZ61</accession>
<dbReference type="Proteomes" id="UP000295023">
    <property type="component" value="Unassembled WGS sequence"/>
</dbReference>
<evidence type="ECO:0000313" key="4">
    <source>
        <dbReference type="EMBL" id="TCZ66686.1"/>
    </source>
</evidence>
<dbReference type="GO" id="GO:0034220">
    <property type="term" value="P:monoatomic ion transmembrane transport"/>
    <property type="evidence" value="ECO:0007669"/>
    <property type="project" value="UniProtKB-KW"/>
</dbReference>
<evidence type="ECO:0000313" key="5">
    <source>
        <dbReference type="Proteomes" id="UP000295023"/>
    </source>
</evidence>
<feature type="compositionally biased region" description="Low complexity" evidence="1">
    <location>
        <begin position="172"/>
        <end position="187"/>
    </location>
</feature>
<feature type="region of interest" description="Disordered" evidence="1">
    <location>
        <begin position="136"/>
        <end position="187"/>
    </location>
</feature>
<evidence type="ECO:0000256" key="1">
    <source>
        <dbReference type="SAM" id="MobiDB-lite"/>
    </source>
</evidence>
<dbReference type="InterPro" id="IPR013099">
    <property type="entry name" value="K_chnl_dom"/>
</dbReference>
<dbReference type="Pfam" id="PF07885">
    <property type="entry name" value="Ion_trans_2"/>
    <property type="match status" value="1"/>
</dbReference>
<feature type="transmembrane region" description="Helical" evidence="2">
    <location>
        <begin position="36"/>
        <end position="61"/>
    </location>
</feature>
<feature type="compositionally biased region" description="Basic and acidic residues" evidence="1">
    <location>
        <begin position="140"/>
        <end position="153"/>
    </location>
</feature>
<keyword evidence="4" id="KW-0813">Transport</keyword>